<feature type="region of interest" description="Disordered" evidence="1">
    <location>
        <begin position="41"/>
        <end position="81"/>
    </location>
</feature>
<reference evidence="2 3" key="1">
    <citation type="journal article" date="2015" name="Stand. Genomic Sci.">
        <title>Complete genome sequence and description of Salinispira pacifica gen. nov., sp. nov., a novel spirochaete isolated form a hypersaline microbial mat.</title>
        <authorList>
            <person name="Ben Hania W."/>
            <person name="Joseph M."/>
            <person name="Schumann P."/>
            <person name="Bunk B."/>
            <person name="Fiebig A."/>
            <person name="Sproer C."/>
            <person name="Klenk H.P."/>
            <person name="Fardeau M.L."/>
            <person name="Spring S."/>
        </authorList>
    </citation>
    <scope>NUCLEOTIDE SEQUENCE [LARGE SCALE GENOMIC DNA]</scope>
    <source>
        <strain evidence="2 3">L21-RPul-D2</strain>
    </source>
</reference>
<accession>V5WIP2</accession>
<dbReference type="AlphaFoldDB" id="V5WIP2"/>
<name>V5WIP2_9SPIO</name>
<dbReference type="EMBL" id="CP006939">
    <property type="protein sequence ID" value="AHC15658.1"/>
    <property type="molecule type" value="Genomic_DNA"/>
</dbReference>
<dbReference type="Proteomes" id="UP000018680">
    <property type="component" value="Chromosome"/>
</dbReference>
<feature type="region of interest" description="Disordered" evidence="1">
    <location>
        <begin position="1"/>
        <end position="20"/>
    </location>
</feature>
<dbReference type="OrthoDB" id="5526819at2"/>
<dbReference type="HOGENOM" id="CLU_2571862_0_0_12"/>
<evidence type="ECO:0000256" key="1">
    <source>
        <dbReference type="SAM" id="MobiDB-lite"/>
    </source>
</evidence>
<feature type="compositionally biased region" description="Basic and acidic residues" evidence="1">
    <location>
        <begin position="70"/>
        <end position="81"/>
    </location>
</feature>
<dbReference type="InterPro" id="IPR035205">
    <property type="entry name" value="DUF5320"/>
</dbReference>
<dbReference type="KEGG" id="slr:L21SP2_2301"/>
<keyword evidence="3" id="KW-1185">Reference proteome</keyword>
<gene>
    <name evidence="2" type="ORF">L21SP2_2301</name>
</gene>
<protein>
    <submittedName>
        <fullName evidence="2">Uncharacterized protein</fullName>
    </submittedName>
</protein>
<proteinExistence type="predicted"/>
<dbReference type="STRING" id="1307761.L21SP2_2301"/>
<feature type="compositionally biased region" description="Gly residues" evidence="1">
    <location>
        <begin position="42"/>
        <end position="55"/>
    </location>
</feature>
<evidence type="ECO:0000313" key="2">
    <source>
        <dbReference type="EMBL" id="AHC15658.1"/>
    </source>
</evidence>
<dbReference type="RefSeq" id="WP_024268562.1">
    <property type="nucleotide sequence ID" value="NC_023035.1"/>
</dbReference>
<dbReference type="Pfam" id="PF17253">
    <property type="entry name" value="DUF5320"/>
    <property type="match status" value="1"/>
</dbReference>
<organism evidence="2 3">
    <name type="scientific">Salinispira pacifica</name>
    <dbReference type="NCBI Taxonomy" id="1307761"/>
    <lineage>
        <taxon>Bacteria</taxon>
        <taxon>Pseudomonadati</taxon>
        <taxon>Spirochaetota</taxon>
        <taxon>Spirochaetia</taxon>
        <taxon>Spirochaetales</taxon>
        <taxon>Spirochaetaceae</taxon>
        <taxon>Salinispira</taxon>
    </lineage>
</organism>
<evidence type="ECO:0000313" key="3">
    <source>
        <dbReference type="Proteomes" id="UP000018680"/>
    </source>
</evidence>
<sequence>MNGNRRGPENAGPGTGRGLGLCSGYEQPGCMNEEKERLGLGRRAGYGRSRGGPSGMGRKFENRRGRRFDRRGSRFHDWRRT</sequence>